<dbReference type="GO" id="GO:0005886">
    <property type="term" value="C:plasma membrane"/>
    <property type="evidence" value="ECO:0007669"/>
    <property type="project" value="UniProtKB-SubCell"/>
</dbReference>
<dbReference type="CDD" id="cd06581">
    <property type="entry name" value="TM_PBP1_LivM_like"/>
    <property type="match status" value="1"/>
</dbReference>
<dbReference type="EMBL" id="CP130318">
    <property type="protein sequence ID" value="WNQ09524.1"/>
    <property type="molecule type" value="Genomic_DNA"/>
</dbReference>
<dbReference type="InterPro" id="IPR001851">
    <property type="entry name" value="ABC_transp_permease"/>
</dbReference>
<keyword evidence="3 7" id="KW-0812">Transmembrane</keyword>
<dbReference type="AlphaFoldDB" id="A0AA96RFZ3"/>
<evidence type="ECO:0000256" key="6">
    <source>
        <dbReference type="SAM" id="MobiDB-lite"/>
    </source>
</evidence>
<sequence length="392" mass="41417">MIQSFRPSLSLNRKLLLSLLLLAAMLAAPMVLSEFRLSLLGKFLAYAVLAVGLDLIWGYTGILSLGHGVYFGLGAYCMAMHLKLAAAPGELPDFMSWSGVEKLPWFWVPFESAGFAFAAAILLPVAVAAVLGYLTFRNRIKGTFFSILSQALVVITVTLFVGQQGYTGGTNGLTSFNTFLGMPVGDASSKRIFYYVTVAAVVATLLISRWLVNSRFGKILVAIRDGENRVRFIGYNPVVYKVFIYSFSAALAGIAGVLFVLQEGIISPAQMGIVPSIEMVLWVAIGGRGTVIGALIGAVLTNAAKTTFSEAYPEWWPIILGAMFILVVLFLPKGIVGTLRDKFARGEPGLAGSAPEPVGRGAGHPAAGTPVAASSGAAMGKAAAASPKRNGL</sequence>
<dbReference type="Proteomes" id="UP001305702">
    <property type="component" value="Chromosome"/>
</dbReference>
<feature type="transmembrane region" description="Helical" evidence="7">
    <location>
        <begin position="143"/>
        <end position="162"/>
    </location>
</feature>
<evidence type="ECO:0000256" key="4">
    <source>
        <dbReference type="ARBA" id="ARBA00022989"/>
    </source>
</evidence>
<evidence type="ECO:0000256" key="3">
    <source>
        <dbReference type="ARBA" id="ARBA00022692"/>
    </source>
</evidence>
<feature type="transmembrane region" description="Helical" evidence="7">
    <location>
        <begin position="113"/>
        <end position="136"/>
    </location>
</feature>
<feature type="transmembrane region" description="Helical" evidence="7">
    <location>
        <begin position="43"/>
        <end position="62"/>
    </location>
</feature>
<keyword evidence="9" id="KW-1185">Reference proteome</keyword>
<organism evidence="8 9">
    <name type="scientific">Paenibacillus aurantius</name>
    <dbReference type="NCBI Taxonomy" id="2918900"/>
    <lineage>
        <taxon>Bacteria</taxon>
        <taxon>Bacillati</taxon>
        <taxon>Bacillota</taxon>
        <taxon>Bacilli</taxon>
        <taxon>Bacillales</taxon>
        <taxon>Paenibacillaceae</taxon>
        <taxon>Paenibacillus</taxon>
    </lineage>
</organism>
<dbReference type="RefSeq" id="WP_315603296.1">
    <property type="nucleotide sequence ID" value="NZ_CP130318.1"/>
</dbReference>
<dbReference type="KEGG" id="paun:MJA45_18035"/>
<protein>
    <submittedName>
        <fullName evidence="8">Urea ABC transporter permease subunit UrtC</fullName>
    </submittedName>
</protein>
<dbReference type="PANTHER" id="PTHR30482">
    <property type="entry name" value="HIGH-AFFINITY BRANCHED-CHAIN AMINO ACID TRANSPORT SYSTEM PERMEASE"/>
    <property type="match status" value="1"/>
</dbReference>
<evidence type="ECO:0000256" key="1">
    <source>
        <dbReference type="ARBA" id="ARBA00004651"/>
    </source>
</evidence>
<dbReference type="GO" id="GO:0015658">
    <property type="term" value="F:branched-chain amino acid transmembrane transporter activity"/>
    <property type="evidence" value="ECO:0007669"/>
    <property type="project" value="InterPro"/>
</dbReference>
<keyword evidence="5 7" id="KW-0472">Membrane</keyword>
<feature type="region of interest" description="Disordered" evidence="6">
    <location>
        <begin position="350"/>
        <end position="374"/>
    </location>
</feature>
<evidence type="ECO:0000256" key="5">
    <source>
        <dbReference type="ARBA" id="ARBA00023136"/>
    </source>
</evidence>
<evidence type="ECO:0000313" key="8">
    <source>
        <dbReference type="EMBL" id="WNQ09524.1"/>
    </source>
</evidence>
<feature type="transmembrane region" description="Helical" evidence="7">
    <location>
        <begin position="281"/>
        <end position="303"/>
    </location>
</feature>
<gene>
    <name evidence="8" type="primary">urtC</name>
    <name evidence="8" type="ORF">MJA45_18035</name>
</gene>
<name>A0AA96RFZ3_9BACL</name>
<feature type="transmembrane region" description="Helical" evidence="7">
    <location>
        <begin position="192"/>
        <end position="212"/>
    </location>
</feature>
<dbReference type="InterPro" id="IPR043428">
    <property type="entry name" value="LivM-like"/>
</dbReference>
<evidence type="ECO:0000256" key="7">
    <source>
        <dbReference type="SAM" id="Phobius"/>
    </source>
</evidence>
<feature type="transmembrane region" description="Helical" evidence="7">
    <location>
        <begin position="315"/>
        <end position="336"/>
    </location>
</feature>
<evidence type="ECO:0000313" key="9">
    <source>
        <dbReference type="Proteomes" id="UP001305702"/>
    </source>
</evidence>
<feature type="transmembrane region" description="Helical" evidence="7">
    <location>
        <begin position="242"/>
        <end position="261"/>
    </location>
</feature>
<accession>A0AA96RFZ3</accession>
<evidence type="ECO:0000256" key="2">
    <source>
        <dbReference type="ARBA" id="ARBA00022475"/>
    </source>
</evidence>
<proteinExistence type="predicted"/>
<comment type="subcellular location">
    <subcellularLocation>
        <location evidence="1">Cell membrane</location>
        <topology evidence="1">Multi-pass membrane protein</topology>
    </subcellularLocation>
</comment>
<dbReference type="NCBIfam" id="TIGR03408">
    <property type="entry name" value="urea_trans_UrtC"/>
    <property type="match status" value="1"/>
</dbReference>
<dbReference type="Pfam" id="PF02653">
    <property type="entry name" value="BPD_transp_2"/>
    <property type="match status" value="1"/>
</dbReference>
<keyword evidence="4 7" id="KW-1133">Transmembrane helix</keyword>
<dbReference type="PANTHER" id="PTHR30482:SF4">
    <property type="entry name" value="SLR1201 PROTEIN"/>
    <property type="match status" value="1"/>
</dbReference>
<dbReference type="InterPro" id="IPR017778">
    <property type="entry name" value="ABC_transptr_urea_perm_UrtC"/>
</dbReference>
<keyword evidence="2" id="KW-1003">Cell membrane</keyword>
<reference evidence="8 9" key="1">
    <citation type="submission" date="2022-02" db="EMBL/GenBank/DDBJ databases">
        <title>Paenibacillus sp. MBLB1776 Whole Genome Shotgun Sequencing.</title>
        <authorList>
            <person name="Hwang C.Y."/>
            <person name="Cho E.-S."/>
            <person name="Seo M.-J."/>
        </authorList>
    </citation>
    <scope>NUCLEOTIDE SEQUENCE [LARGE SCALE GENOMIC DNA]</scope>
    <source>
        <strain evidence="8 9">MBLB1776</strain>
    </source>
</reference>